<dbReference type="Pfam" id="PF02892">
    <property type="entry name" value="zf-BED"/>
    <property type="match status" value="1"/>
</dbReference>
<dbReference type="GO" id="GO:0008270">
    <property type="term" value="F:zinc ion binding"/>
    <property type="evidence" value="ECO:0007669"/>
    <property type="project" value="UniProtKB-KW"/>
</dbReference>
<organism evidence="5 6">
    <name type="scientific">Dorcoceras hygrometricum</name>
    <dbReference type="NCBI Taxonomy" id="472368"/>
    <lineage>
        <taxon>Eukaryota</taxon>
        <taxon>Viridiplantae</taxon>
        <taxon>Streptophyta</taxon>
        <taxon>Embryophyta</taxon>
        <taxon>Tracheophyta</taxon>
        <taxon>Spermatophyta</taxon>
        <taxon>Magnoliopsida</taxon>
        <taxon>eudicotyledons</taxon>
        <taxon>Gunneridae</taxon>
        <taxon>Pentapetalae</taxon>
        <taxon>asterids</taxon>
        <taxon>lamiids</taxon>
        <taxon>Lamiales</taxon>
        <taxon>Gesneriaceae</taxon>
        <taxon>Didymocarpoideae</taxon>
        <taxon>Trichosporeae</taxon>
        <taxon>Loxocarpinae</taxon>
        <taxon>Dorcoceras</taxon>
    </lineage>
</organism>
<keyword evidence="2" id="KW-0863">Zinc-finger</keyword>
<sequence length="57" mass="6950">MDHFTKFVNDRKEIKAKCNYCDKELFCDPYKNRTTSLRAHMNSCKTTLMRLKRLNYK</sequence>
<gene>
    <name evidence="5" type="ORF">F511_01887</name>
</gene>
<name>A0A2Z7CXM0_9LAMI</name>
<dbReference type="EMBL" id="KQ992022">
    <property type="protein sequence ID" value="KZV51095.1"/>
    <property type="molecule type" value="Genomic_DNA"/>
</dbReference>
<evidence type="ECO:0000259" key="4">
    <source>
        <dbReference type="Pfam" id="PF02892"/>
    </source>
</evidence>
<evidence type="ECO:0000256" key="2">
    <source>
        <dbReference type="ARBA" id="ARBA00022771"/>
    </source>
</evidence>
<keyword evidence="6" id="KW-1185">Reference proteome</keyword>
<proteinExistence type="predicted"/>
<reference evidence="5 6" key="1">
    <citation type="journal article" date="2015" name="Proc. Natl. Acad. Sci. U.S.A.">
        <title>The resurrection genome of Boea hygrometrica: A blueprint for survival of dehydration.</title>
        <authorList>
            <person name="Xiao L."/>
            <person name="Yang G."/>
            <person name="Zhang L."/>
            <person name="Yang X."/>
            <person name="Zhao S."/>
            <person name="Ji Z."/>
            <person name="Zhou Q."/>
            <person name="Hu M."/>
            <person name="Wang Y."/>
            <person name="Chen M."/>
            <person name="Xu Y."/>
            <person name="Jin H."/>
            <person name="Xiao X."/>
            <person name="Hu G."/>
            <person name="Bao F."/>
            <person name="Hu Y."/>
            <person name="Wan P."/>
            <person name="Li L."/>
            <person name="Deng X."/>
            <person name="Kuang T."/>
            <person name="Xiang C."/>
            <person name="Zhu J.K."/>
            <person name="Oliver M.J."/>
            <person name="He Y."/>
        </authorList>
    </citation>
    <scope>NUCLEOTIDE SEQUENCE [LARGE SCALE GENOMIC DNA]</scope>
    <source>
        <strain evidence="6">cv. XS01</strain>
    </source>
</reference>
<dbReference type="AlphaFoldDB" id="A0A2Z7CXM0"/>
<dbReference type="GO" id="GO:0003677">
    <property type="term" value="F:DNA binding"/>
    <property type="evidence" value="ECO:0007669"/>
    <property type="project" value="InterPro"/>
</dbReference>
<protein>
    <recommendedName>
        <fullName evidence="4">BED-type domain-containing protein</fullName>
    </recommendedName>
</protein>
<evidence type="ECO:0000256" key="3">
    <source>
        <dbReference type="ARBA" id="ARBA00022833"/>
    </source>
</evidence>
<keyword evidence="1" id="KW-0479">Metal-binding</keyword>
<evidence type="ECO:0000313" key="6">
    <source>
        <dbReference type="Proteomes" id="UP000250235"/>
    </source>
</evidence>
<dbReference type="OrthoDB" id="1745426at2759"/>
<keyword evidence="3" id="KW-0862">Zinc</keyword>
<feature type="domain" description="BED-type" evidence="4">
    <location>
        <begin position="3"/>
        <end position="44"/>
    </location>
</feature>
<accession>A0A2Z7CXM0</accession>
<evidence type="ECO:0000256" key="1">
    <source>
        <dbReference type="ARBA" id="ARBA00022723"/>
    </source>
</evidence>
<dbReference type="InterPro" id="IPR003656">
    <property type="entry name" value="Znf_BED"/>
</dbReference>
<dbReference type="Proteomes" id="UP000250235">
    <property type="component" value="Unassembled WGS sequence"/>
</dbReference>
<evidence type="ECO:0000313" key="5">
    <source>
        <dbReference type="EMBL" id="KZV51095.1"/>
    </source>
</evidence>